<evidence type="ECO:0008006" key="9">
    <source>
        <dbReference type="Google" id="ProtNLM"/>
    </source>
</evidence>
<dbReference type="AlphaFoldDB" id="A0A5J5F9B4"/>
<dbReference type="Proteomes" id="UP000326924">
    <property type="component" value="Unassembled WGS sequence"/>
</dbReference>
<sequence>MDRVRSANDNVTLSRTDTGTTTRRSSAELLKPRLSLPRKAGRARSPGLQWHREYTEESCRRPRVLMIDYVRKESGGGGGAHTRKVLAEEIHDLAALEQVYVRGARNAGAGGGDDGGDGGDELLDLRLFHVQNWPEAAHFLSHKFRLREQDPLTGQAGFADWIAQKKPRRRAGKPLLMAKTWKLSSDPWRRVTKCAVGLDVMKRYRCLHLENPQAERQKPTRVTGLMGYDADEIPVLHSNVFAQRTSMYVQYSQPDLQTPGPELVAPYRSHDVSRYDNGNCIVIFDNSDSHSIYDTIIAARGEWESRWRRLPFYLRNVKQEHGDEGESMTAECMRTITQDFFKAVAENWDDLLDASWDHISILEDQIYEHPADESRAPSLWKNQAKWLVYEKIMYGHQDAVNDLRKYLVELDGDLSDEGQWLRESPADFTRLGNQIEEDLVKRTNNLSDLMYKSVGIRDSHESLRLGASMWRLSWITFIFLPLTFLVSFFGMNVDTFKGNPSIKWYFISAVPFMLFVLLLWYILKHLFAKSRQQPLQRGAYEALFTELQSRRPDLFTRQGPRDYIRPADRKSRWKWRLIQHWTAGDAVPRAAGSAAAEEEPVGQWNRLKRYLIQRWTAEINISAPPADIEATGPLISAALHQSVLPAVVAAVEPATPSLRSVMSVVPESRAAEQAQEHLELPEWNSGLLVEERTEGADGSWAQGDGDAVDAGGTGPENKNMS</sequence>
<dbReference type="Pfam" id="PF01544">
    <property type="entry name" value="CorA"/>
    <property type="match status" value="1"/>
</dbReference>
<accession>A0A5J5F9B4</accession>
<feature type="region of interest" description="Disordered" evidence="5">
    <location>
        <begin position="1"/>
        <end position="26"/>
    </location>
</feature>
<dbReference type="PANTHER" id="PTHR46494:SF1">
    <property type="entry name" value="CORA FAMILY METAL ION TRANSPORTER (EUROFUNG)"/>
    <property type="match status" value="1"/>
</dbReference>
<organism evidence="7 8">
    <name type="scientific">Sphaerosporella brunnea</name>
    <dbReference type="NCBI Taxonomy" id="1250544"/>
    <lineage>
        <taxon>Eukaryota</taxon>
        <taxon>Fungi</taxon>
        <taxon>Dikarya</taxon>
        <taxon>Ascomycota</taxon>
        <taxon>Pezizomycotina</taxon>
        <taxon>Pezizomycetes</taxon>
        <taxon>Pezizales</taxon>
        <taxon>Pyronemataceae</taxon>
        <taxon>Sphaerosporella</taxon>
    </lineage>
</organism>
<dbReference type="Gene3D" id="1.20.58.340">
    <property type="entry name" value="Magnesium transport protein CorA, transmembrane region"/>
    <property type="match status" value="1"/>
</dbReference>
<dbReference type="InParanoid" id="A0A5J5F9B4"/>
<keyword evidence="8" id="KW-1185">Reference proteome</keyword>
<dbReference type="GO" id="GO:0050897">
    <property type="term" value="F:cobalt ion binding"/>
    <property type="evidence" value="ECO:0007669"/>
    <property type="project" value="TreeGrafter"/>
</dbReference>
<dbReference type="GO" id="GO:0000287">
    <property type="term" value="F:magnesium ion binding"/>
    <property type="evidence" value="ECO:0007669"/>
    <property type="project" value="TreeGrafter"/>
</dbReference>
<evidence type="ECO:0000256" key="3">
    <source>
        <dbReference type="ARBA" id="ARBA00022989"/>
    </source>
</evidence>
<dbReference type="GO" id="GO:0015095">
    <property type="term" value="F:magnesium ion transmembrane transporter activity"/>
    <property type="evidence" value="ECO:0007669"/>
    <property type="project" value="TreeGrafter"/>
</dbReference>
<comment type="caution">
    <text evidence="7">The sequence shown here is derived from an EMBL/GenBank/DDBJ whole genome shotgun (WGS) entry which is preliminary data.</text>
</comment>
<feature type="compositionally biased region" description="Low complexity" evidence="5">
    <location>
        <begin position="12"/>
        <end position="24"/>
    </location>
</feature>
<keyword evidence="3 6" id="KW-1133">Transmembrane helix</keyword>
<dbReference type="EMBL" id="VXIS01000013">
    <property type="protein sequence ID" value="KAA8913609.1"/>
    <property type="molecule type" value="Genomic_DNA"/>
</dbReference>
<evidence type="ECO:0000256" key="5">
    <source>
        <dbReference type="SAM" id="MobiDB-lite"/>
    </source>
</evidence>
<dbReference type="GO" id="GO:0005886">
    <property type="term" value="C:plasma membrane"/>
    <property type="evidence" value="ECO:0007669"/>
    <property type="project" value="UniProtKB-SubCell"/>
</dbReference>
<evidence type="ECO:0000256" key="4">
    <source>
        <dbReference type="ARBA" id="ARBA00023136"/>
    </source>
</evidence>
<name>A0A5J5F9B4_9PEZI</name>
<comment type="subcellular location">
    <subcellularLocation>
        <location evidence="1">Cell membrane</location>
        <topology evidence="1">Multi-pass membrane protein</topology>
    </subcellularLocation>
</comment>
<keyword evidence="4 6" id="KW-0472">Membrane</keyword>
<protein>
    <recommendedName>
        <fullName evidence="9">Cora-like Mg2+ transporter protein-domain-containing protein</fullName>
    </recommendedName>
</protein>
<evidence type="ECO:0000256" key="2">
    <source>
        <dbReference type="ARBA" id="ARBA00022692"/>
    </source>
</evidence>
<evidence type="ECO:0000313" key="8">
    <source>
        <dbReference type="Proteomes" id="UP000326924"/>
    </source>
</evidence>
<feature type="transmembrane region" description="Helical" evidence="6">
    <location>
        <begin position="502"/>
        <end position="523"/>
    </location>
</feature>
<dbReference type="InterPro" id="IPR045863">
    <property type="entry name" value="CorA_TM1_TM2"/>
</dbReference>
<dbReference type="InterPro" id="IPR002523">
    <property type="entry name" value="MgTranspt_CorA/ZnTranspt_ZntB"/>
</dbReference>
<dbReference type="PANTHER" id="PTHR46494">
    <property type="entry name" value="CORA FAMILY METAL ION TRANSPORTER (EUROFUNG)"/>
    <property type="match status" value="1"/>
</dbReference>
<reference evidence="7 8" key="1">
    <citation type="submission" date="2019-09" db="EMBL/GenBank/DDBJ databases">
        <title>Draft genome of the ectomycorrhizal ascomycete Sphaerosporella brunnea.</title>
        <authorList>
            <consortium name="DOE Joint Genome Institute"/>
            <person name="Benucci G.M."/>
            <person name="Marozzi G."/>
            <person name="Antonielli L."/>
            <person name="Sanchez S."/>
            <person name="Marco P."/>
            <person name="Wang X."/>
            <person name="Falini L.B."/>
            <person name="Barry K."/>
            <person name="Haridas S."/>
            <person name="Lipzen A."/>
            <person name="Labutti K."/>
            <person name="Grigoriev I.V."/>
            <person name="Murat C."/>
            <person name="Martin F."/>
            <person name="Albertini E."/>
            <person name="Donnini D."/>
            <person name="Bonito G."/>
        </authorList>
    </citation>
    <scope>NUCLEOTIDE SEQUENCE [LARGE SCALE GENOMIC DNA]</scope>
    <source>
        <strain evidence="7 8">Sb_GMNB300</strain>
    </source>
</reference>
<dbReference type="SUPFAM" id="SSF144083">
    <property type="entry name" value="Magnesium transport protein CorA, transmembrane region"/>
    <property type="match status" value="1"/>
</dbReference>
<feature type="compositionally biased region" description="Low complexity" evidence="5">
    <location>
        <begin position="701"/>
        <end position="710"/>
    </location>
</feature>
<evidence type="ECO:0000256" key="6">
    <source>
        <dbReference type="SAM" id="Phobius"/>
    </source>
</evidence>
<feature type="region of interest" description="Disordered" evidence="5">
    <location>
        <begin position="692"/>
        <end position="721"/>
    </location>
</feature>
<evidence type="ECO:0000313" key="7">
    <source>
        <dbReference type="EMBL" id="KAA8913609.1"/>
    </source>
</evidence>
<dbReference type="OrthoDB" id="194358at2759"/>
<feature type="transmembrane region" description="Helical" evidence="6">
    <location>
        <begin position="472"/>
        <end position="490"/>
    </location>
</feature>
<proteinExistence type="predicted"/>
<gene>
    <name evidence="7" type="ORF">FN846DRAFT_771816</name>
</gene>
<keyword evidence="2 6" id="KW-0812">Transmembrane</keyword>
<dbReference type="GO" id="GO:0015087">
    <property type="term" value="F:cobalt ion transmembrane transporter activity"/>
    <property type="evidence" value="ECO:0007669"/>
    <property type="project" value="TreeGrafter"/>
</dbReference>
<evidence type="ECO:0000256" key="1">
    <source>
        <dbReference type="ARBA" id="ARBA00004651"/>
    </source>
</evidence>